<dbReference type="AlphaFoldDB" id="A0AAN9Y9I5"/>
<evidence type="ECO:0000259" key="7">
    <source>
        <dbReference type="Pfam" id="PF22965"/>
    </source>
</evidence>
<name>A0AAN9Y9I5_9HEMI</name>
<sequence length="934" mass="103765">MSVSSLRFCTLNESTLGEPEQDANSALTELDKGLRSNKIGEQCEAIVRFPKLFEKYPFPILINSSFLKLADVFRGGNNFLRLWIVKVCQQSEKHFDKIINVDDFVRRVFSVIHSNDPIARALTLRTLGSVAGIIPERQNVHHSIRSCLDSHNAVEVEAAIFAAVQFAAQSRSFAVSVCNKISDMIQGLTTPVHMKLQLIPILQHMHHDTATSAMVRSLCTELLTKYPAQDFVLVTLKTLTQLAAATLVDIPEQVKLLVHYVANEPRWAIRMAALSSLYTLAKHGGHYWSEDAVADLISVASSTDSENITEYIFDILIILTKSPATCQIYYKPDSSLMALCYETSLSNNALIAGKAVKIISQITCYCFDEKFSEHTGENVNCIESYLLFLCCSDHDEMISENILKLALKSAVSLCYANKVLCQRFAHLISSSLLQNPGKYSLLWTKALCAIGNLEPAALKSFTSEIYLILRKINSKSLDSCAETKSMLCTLMFQSSAGSDESDEIRNTVDIVVQNSNLWTCYKIARSAARYGQFGVCNRITSNIRDRVSSEHLHFWLAGLQEVSIAEANLQASATDKLFNRISNSITNYCKATSSFKAASTPAFSLTFQTEYTRLRCEMLQCFSLLLATCNCFCLAPPPAISSTIVQNTRDDLQKYGQITNQLRKRAKDLRNCAEMYRNLYQSAFDADTISLMNIKALQYMCAFMASSVESIAFSNGYVDERILDAELEEGPLEIQLMIKSCQNAAYIKQMMTLGPKTLTHKHVQCLKRQAKAIILAPMCYPRYFFQALQSTSVTLAISPQPRLSGEHISVTSGTQLTIKVEGVLQHGSKPSLFRTVAGIALTVTTQMTARANSSHDFKGNDGGVPVLTQTVKPHRDFFRAEFLLGFSIGGQYQVVVDAAVTDETGFMWQIGVKSTLNVKVHEESQSTRTRTAVA</sequence>
<evidence type="ECO:0000313" key="10">
    <source>
        <dbReference type="EMBL" id="KAK7605253.1"/>
    </source>
</evidence>
<dbReference type="EMBL" id="JBBCAQ010000002">
    <property type="protein sequence ID" value="KAK7605253.1"/>
    <property type="molecule type" value="Genomic_DNA"/>
</dbReference>
<dbReference type="Pfam" id="PF24436">
    <property type="entry name" value="INTS7_N"/>
    <property type="match status" value="1"/>
</dbReference>
<dbReference type="GO" id="GO:0034472">
    <property type="term" value="P:snRNA 3'-end processing"/>
    <property type="evidence" value="ECO:0007669"/>
    <property type="project" value="TreeGrafter"/>
</dbReference>
<comment type="subcellular location">
    <subcellularLocation>
        <location evidence="2">Cytoplasm</location>
    </subcellularLocation>
    <subcellularLocation>
        <location evidence="1">Nucleus</location>
    </subcellularLocation>
</comment>
<dbReference type="InterPro" id="IPR011989">
    <property type="entry name" value="ARM-like"/>
</dbReference>
<dbReference type="InterPro" id="IPR056516">
    <property type="entry name" value="INTS7_N"/>
</dbReference>
<dbReference type="InterPro" id="IPR054519">
    <property type="entry name" value="INTS7_C"/>
</dbReference>
<reference evidence="10 11" key="1">
    <citation type="submission" date="2024-03" db="EMBL/GenBank/DDBJ databases">
        <title>Adaptation during the transition from Ophiocordyceps entomopathogen to insect associate is accompanied by gene loss and intensified selection.</title>
        <authorList>
            <person name="Ward C.M."/>
            <person name="Onetto C.A."/>
            <person name="Borneman A.R."/>
        </authorList>
    </citation>
    <scope>NUCLEOTIDE SEQUENCE [LARGE SCALE GENOMIC DNA]</scope>
    <source>
        <strain evidence="10">AWRI1</strain>
        <tissue evidence="10">Single Adult Female</tissue>
    </source>
</reference>
<evidence type="ECO:0000259" key="9">
    <source>
        <dbReference type="Pfam" id="PF24437"/>
    </source>
</evidence>
<dbReference type="InterPro" id="IPR056517">
    <property type="entry name" value="INTS7_HB"/>
</dbReference>
<dbReference type="Gene3D" id="1.25.10.10">
    <property type="entry name" value="Leucine-rich Repeat Variant"/>
    <property type="match status" value="1"/>
</dbReference>
<evidence type="ECO:0000256" key="1">
    <source>
        <dbReference type="ARBA" id="ARBA00004123"/>
    </source>
</evidence>
<organism evidence="10 11">
    <name type="scientific">Parthenolecanium corni</name>
    <dbReference type="NCBI Taxonomy" id="536013"/>
    <lineage>
        <taxon>Eukaryota</taxon>
        <taxon>Metazoa</taxon>
        <taxon>Ecdysozoa</taxon>
        <taxon>Arthropoda</taxon>
        <taxon>Hexapoda</taxon>
        <taxon>Insecta</taxon>
        <taxon>Pterygota</taxon>
        <taxon>Neoptera</taxon>
        <taxon>Paraneoptera</taxon>
        <taxon>Hemiptera</taxon>
        <taxon>Sternorrhyncha</taxon>
        <taxon>Coccoidea</taxon>
        <taxon>Coccidae</taxon>
        <taxon>Parthenolecanium</taxon>
    </lineage>
</organism>
<dbReference type="PANTHER" id="PTHR13322">
    <property type="entry name" value="C1ORF73 PROTEIN"/>
    <property type="match status" value="1"/>
</dbReference>
<dbReference type="InterPro" id="IPR016024">
    <property type="entry name" value="ARM-type_fold"/>
</dbReference>
<evidence type="ECO:0000256" key="5">
    <source>
        <dbReference type="ARBA" id="ARBA00022490"/>
    </source>
</evidence>
<evidence type="ECO:0000256" key="2">
    <source>
        <dbReference type="ARBA" id="ARBA00004496"/>
    </source>
</evidence>
<dbReference type="SUPFAM" id="SSF48371">
    <property type="entry name" value="ARM repeat"/>
    <property type="match status" value="1"/>
</dbReference>
<dbReference type="Pfam" id="PF22965">
    <property type="entry name" value="INTS7_C"/>
    <property type="match status" value="1"/>
</dbReference>
<feature type="domain" description="Integrator complex subunit 7 N-terminal" evidence="8">
    <location>
        <begin position="27"/>
        <end position="532"/>
    </location>
</feature>
<accession>A0AAN9Y9I5</accession>
<feature type="domain" description="Integrator complex subunit 7 helical bundle" evidence="9">
    <location>
        <begin position="536"/>
        <end position="711"/>
    </location>
</feature>
<evidence type="ECO:0000256" key="6">
    <source>
        <dbReference type="ARBA" id="ARBA00023242"/>
    </source>
</evidence>
<comment type="caution">
    <text evidence="10">The sequence shown here is derived from an EMBL/GenBank/DDBJ whole genome shotgun (WGS) entry which is preliminary data.</text>
</comment>
<evidence type="ECO:0000256" key="3">
    <source>
        <dbReference type="ARBA" id="ARBA00008565"/>
    </source>
</evidence>
<dbReference type="GO" id="GO:0032039">
    <property type="term" value="C:integrator complex"/>
    <property type="evidence" value="ECO:0007669"/>
    <property type="project" value="InterPro"/>
</dbReference>
<comment type="similarity">
    <text evidence="3">Belongs to the Integrator subunit 7 family.</text>
</comment>
<dbReference type="Pfam" id="PF24437">
    <property type="entry name" value="INTS7_HB"/>
    <property type="match status" value="1"/>
</dbReference>
<keyword evidence="6" id="KW-0539">Nucleus</keyword>
<dbReference type="Proteomes" id="UP001367676">
    <property type="component" value="Unassembled WGS sequence"/>
</dbReference>
<dbReference type="GO" id="GO:0005737">
    <property type="term" value="C:cytoplasm"/>
    <property type="evidence" value="ECO:0007669"/>
    <property type="project" value="UniProtKB-SubCell"/>
</dbReference>
<evidence type="ECO:0000259" key="8">
    <source>
        <dbReference type="Pfam" id="PF24436"/>
    </source>
</evidence>
<dbReference type="InterPro" id="IPR033060">
    <property type="entry name" value="INTS7"/>
</dbReference>
<evidence type="ECO:0000256" key="4">
    <source>
        <dbReference type="ARBA" id="ARBA00015336"/>
    </source>
</evidence>
<keyword evidence="5" id="KW-0963">Cytoplasm</keyword>
<dbReference type="PANTHER" id="PTHR13322:SF2">
    <property type="entry name" value="INTEGRATOR COMPLEX SUBUNIT 7"/>
    <property type="match status" value="1"/>
</dbReference>
<feature type="domain" description="Integrator complex subunit 7 C-terminal" evidence="7">
    <location>
        <begin position="795"/>
        <end position="908"/>
    </location>
</feature>
<protein>
    <recommendedName>
        <fullName evidence="4">Integrator complex subunit 7</fullName>
    </recommendedName>
</protein>
<gene>
    <name evidence="10" type="ORF">V9T40_007111</name>
</gene>
<proteinExistence type="inferred from homology"/>
<keyword evidence="11" id="KW-1185">Reference proteome</keyword>
<evidence type="ECO:0000313" key="11">
    <source>
        <dbReference type="Proteomes" id="UP001367676"/>
    </source>
</evidence>